<dbReference type="Gene3D" id="1.25.10.10">
    <property type="entry name" value="Leucine-rich Repeat Variant"/>
    <property type="match status" value="1"/>
</dbReference>
<evidence type="ECO:0000256" key="4">
    <source>
        <dbReference type="SAM" id="MobiDB-lite"/>
    </source>
</evidence>
<dbReference type="SUPFAM" id="SSF48371">
    <property type="entry name" value="ARM repeat"/>
    <property type="match status" value="1"/>
</dbReference>
<evidence type="ECO:0000256" key="3">
    <source>
        <dbReference type="ARBA" id="ARBA00022927"/>
    </source>
</evidence>
<dbReference type="EMBL" id="JARBJD010000428">
    <property type="protein sequence ID" value="KAK2942158.1"/>
    <property type="molecule type" value="Genomic_DNA"/>
</dbReference>
<gene>
    <name evidence="5" type="ORF">BLNAU_22915</name>
</gene>
<comment type="similarity">
    <text evidence="1">Belongs to the importin alpha family.</text>
</comment>
<dbReference type="SMART" id="SM00185">
    <property type="entry name" value="ARM"/>
    <property type="match status" value="4"/>
</dbReference>
<keyword evidence="2" id="KW-0813">Transport</keyword>
<dbReference type="PANTHER" id="PTHR23316">
    <property type="entry name" value="IMPORTIN ALPHA"/>
    <property type="match status" value="1"/>
</dbReference>
<evidence type="ECO:0000256" key="1">
    <source>
        <dbReference type="ARBA" id="ARBA00010394"/>
    </source>
</evidence>
<reference evidence="5 6" key="1">
    <citation type="journal article" date="2022" name="bioRxiv">
        <title>Genomics of Preaxostyla Flagellates Illuminates Evolutionary Transitions and the Path Towards Mitochondrial Loss.</title>
        <authorList>
            <person name="Novak L.V.F."/>
            <person name="Treitli S.C."/>
            <person name="Pyrih J."/>
            <person name="Halakuc P."/>
            <person name="Pipaliya S.V."/>
            <person name="Vacek V."/>
            <person name="Brzon O."/>
            <person name="Soukal P."/>
            <person name="Eme L."/>
            <person name="Dacks J.B."/>
            <person name="Karnkowska A."/>
            <person name="Elias M."/>
            <person name="Hampl V."/>
        </authorList>
    </citation>
    <scope>NUCLEOTIDE SEQUENCE [LARGE SCALE GENOMIC DNA]</scope>
    <source>
        <strain evidence="5">NAU3</strain>
        <tissue evidence="5">Gut</tissue>
    </source>
</reference>
<dbReference type="InterPro" id="IPR011989">
    <property type="entry name" value="ARM-like"/>
</dbReference>
<proteinExistence type="inferred from homology"/>
<dbReference type="Proteomes" id="UP001281761">
    <property type="component" value="Unassembled WGS sequence"/>
</dbReference>
<evidence type="ECO:0000313" key="5">
    <source>
        <dbReference type="EMBL" id="KAK2942158.1"/>
    </source>
</evidence>
<evidence type="ECO:0000256" key="2">
    <source>
        <dbReference type="ARBA" id="ARBA00022448"/>
    </source>
</evidence>
<name>A0ABQ9WRM8_9EUKA</name>
<sequence length="514" mass="57399">MKQTQELASLHLSHQHDARTKQMEIDNEEEINPRDRSAIILRQKQRGQIESSPTHPTSTLFSVDDTSTVNMINEQMLYLSRGLSDHSLQALQYFVDLTRNDHAESLRFFLIKSNILDILPHFMHNKNNSDIQISTLTILLNMTKNASNDVTSAVAFSSCTQYFSDMLNSDNPEILENVSLVIGNLGDSTCHAVNHLLSLGLSKPILHILHNSSPNPQQLYSLLWALRCLCGGGDRSLLSQQHEQPHCPDQPSPSIGVSDELIHLSSEFSFIASFLQHRSPEIVDVCVCCLYRLAQKNILALSHLLENNTAVHLLNLLPSLSGETTSFLIIRLLGSYLSLSQKHAQELIDINIVPVIAQLLVTTTSDDTRFGIAWIAANIALGPPSQINHLFRTGIPTSFILRSAYLNDRIIREVSFLFVGLVDNAPDKMGELVKVGLVQCLLDMVMRKDCDLVRNAMDCLVKLIRILPDERGGVLREIVEGPGMRSIVQYQNHPDQKLQHLASSIIAFTEEELG</sequence>
<feature type="region of interest" description="Disordered" evidence="4">
    <location>
        <begin position="1"/>
        <end position="32"/>
    </location>
</feature>
<protein>
    <recommendedName>
        <fullName evidence="7">Importin subunit alpha</fullName>
    </recommendedName>
</protein>
<evidence type="ECO:0000313" key="6">
    <source>
        <dbReference type="Proteomes" id="UP001281761"/>
    </source>
</evidence>
<dbReference type="InterPro" id="IPR000225">
    <property type="entry name" value="Armadillo"/>
</dbReference>
<accession>A0ABQ9WRM8</accession>
<keyword evidence="6" id="KW-1185">Reference proteome</keyword>
<dbReference type="InterPro" id="IPR016024">
    <property type="entry name" value="ARM-type_fold"/>
</dbReference>
<feature type="compositionally biased region" description="Basic and acidic residues" evidence="4">
    <location>
        <begin position="14"/>
        <end position="24"/>
    </location>
</feature>
<evidence type="ECO:0008006" key="7">
    <source>
        <dbReference type="Google" id="ProtNLM"/>
    </source>
</evidence>
<keyword evidence="3" id="KW-0653">Protein transport</keyword>
<organism evidence="5 6">
    <name type="scientific">Blattamonas nauphoetae</name>
    <dbReference type="NCBI Taxonomy" id="2049346"/>
    <lineage>
        <taxon>Eukaryota</taxon>
        <taxon>Metamonada</taxon>
        <taxon>Preaxostyla</taxon>
        <taxon>Oxymonadida</taxon>
        <taxon>Blattamonas</taxon>
    </lineage>
</organism>
<comment type="caution">
    <text evidence="5">The sequence shown here is derived from an EMBL/GenBank/DDBJ whole genome shotgun (WGS) entry which is preliminary data.</text>
</comment>